<comment type="similarity">
    <text evidence="2">Belongs to the amino acid-polyamine-organocation (APC) superfamily. Spore germination protein (SGP) (TC 2.A.3.9) family.</text>
</comment>
<dbReference type="PANTHER" id="PTHR34975">
    <property type="entry name" value="SPORE GERMINATION PROTEIN A2"/>
    <property type="match status" value="1"/>
</dbReference>
<accession>A0A229UK93</accession>
<feature type="transmembrane region" description="Helical" evidence="8">
    <location>
        <begin position="214"/>
        <end position="235"/>
    </location>
</feature>
<keyword evidence="7 8" id="KW-0472">Membrane</keyword>
<keyword evidence="4" id="KW-0309">Germination</keyword>
<dbReference type="OrthoDB" id="2381188at2"/>
<evidence type="ECO:0000313" key="9">
    <source>
        <dbReference type="EMBL" id="OXM83813.1"/>
    </source>
</evidence>
<evidence type="ECO:0000256" key="6">
    <source>
        <dbReference type="ARBA" id="ARBA00022989"/>
    </source>
</evidence>
<feature type="transmembrane region" description="Helical" evidence="8">
    <location>
        <begin position="7"/>
        <end position="27"/>
    </location>
</feature>
<reference evidence="9 10" key="1">
    <citation type="submission" date="2017-07" db="EMBL/GenBank/DDBJ databases">
        <title>Genome sequencing and assembly of Paenibacillus rigui.</title>
        <authorList>
            <person name="Mayilraj S."/>
        </authorList>
    </citation>
    <scope>NUCLEOTIDE SEQUENCE [LARGE SCALE GENOMIC DNA]</scope>
    <source>
        <strain evidence="9 10">JCM 16352</strain>
    </source>
</reference>
<evidence type="ECO:0000256" key="3">
    <source>
        <dbReference type="ARBA" id="ARBA00022448"/>
    </source>
</evidence>
<proteinExistence type="inferred from homology"/>
<comment type="caution">
    <text evidence="9">The sequence shown here is derived from an EMBL/GenBank/DDBJ whole genome shotgun (WGS) entry which is preliminary data.</text>
</comment>
<dbReference type="EMBL" id="NMQW01000037">
    <property type="protein sequence ID" value="OXM83813.1"/>
    <property type="molecule type" value="Genomic_DNA"/>
</dbReference>
<keyword evidence="5 8" id="KW-0812">Transmembrane</keyword>
<evidence type="ECO:0000256" key="7">
    <source>
        <dbReference type="ARBA" id="ARBA00023136"/>
    </source>
</evidence>
<gene>
    <name evidence="9" type="ORF">CF651_23145</name>
</gene>
<feature type="transmembrane region" description="Helical" evidence="8">
    <location>
        <begin position="80"/>
        <end position="101"/>
    </location>
</feature>
<protein>
    <submittedName>
        <fullName evidence="9">Spore gernimation protein</fullName>
    </submittedName>
</protein>
<evidence type="ECO:0000256" key="1">
    <source>
        <dbReference type="ARBA" id="ARBA00004141"/>
    </source>
</evidence>
<keyword evidence="6 8" id="KW-1133">Transmembrane helix</keyword>
<evidence type="ECO:0000256" key="4">
    <source>
        <dbReference type="ARBA" id="ARBA00022544"/>
    </source>
</evidence>
<feature type="transmembrane region" description="Helical" evidence="8">
    <location>
        <begin position="331"/>
        <end position="351"/>
    </location>
</feature>
<evidence type="ECO:0000256" key="2">
    <source>
        <dbReference type="ARBA" id="ARBA00007998"/>
    </source>
</evidence>
<evidence type="ECO:0000256" key="8">
    <source>
        <dbReference type="SAM" id="Phobius"/>
    </source>
</evidence>
<evidence type="ECO:0000313" key="10">
    <source>
        <dbReference type="Proteomes" id="UP000215509"/>
    </source>
</evidence>
<dbReference type="Pfam" id="PF03845">
    <property type="entry name" value="Spore_permease"/>
    <property type="match status" value="1"/>
</dbReference>
<dbReference type="RefSeq" id="WP_094017257.1">
    <property type="nucleotide sequence ID" value="NZ_NMQW01000037.1"/>
</dbReference>
<dbReference type="Proteomes" id="UP000215509">
    <property type="component" value="Unassembled WGS sequence"/>
</dbReference>
<dbReference type="InterPro" id="IPR004761">
    <property type="entry name" value="Spore_GerAB"/>
</dbReference>
<feature type="transmembrane region" description="Helical" evidence="8">
    <location>
        <begin position="270"/>
        <end position="294"/>
    </location>
</feature>
<dbReference type="PANTHER" id="PTHR34975:SF2">
    <property type="entry name" value="SPORE GERMINATION PROTEIN A2"/>
    <property type="match status" value="1"/>
</dbReference>
<feature type="transmembrane region" description="Helical" evidence="8">
    <location>
        <begin position="107"/>
        <end position="133"/>
    </location>
</feature>
<dbReference type="GO" id="GO:0016020">
    <property type="term" value="C:membrane"/>
    <property type="evidence" value="ECO:0007669"/>
    <property type="project" value="UniProtKB-SubCell"/>
</dbReference>
<sequence length="361" mass="40670">MNQHTITFFQAVMILMLAIGLMDHVIIIPVLMDAAKRDAWISVLLAGAFGCVWVTLLYTAMNKTRTLHIFQWMKQAYPPLIGNVLSWIACLYMVVLCGITLRDTSTWIHLTFLPKVPIIILSSVFGLLCLMNAYCGIRSIANTSALLLPFVVIYGFFVMSANLPNKKYALLKPYLEMGMHPVWSGMIYAGAGLVEIIMLLLLQQHIRTRYSLLSVLVLTLILVGLTVGPVMGGIAEFGPEQLSKLRYPAYEEWRLVTIGRYIEHLDFLSIYQWFSGAFVRISLTMFLVSDLLAIKKKGYRWAVLCFVLFAAVIFSVYPISDNYFLDSLRDYVLPMLFLGVGGYSLILIVLIHAKKRSGAQS</sequence>
<name>A0A229UK93_9BACL</name>
<comment type="subcellular location">
    <subcellularLocation>
        <location evidence="1">Membrane</location>
        <topology evidence="1">Multi-pass membrane protein</topology>
    </subcellularLocation>
</comment>
<feature type="transmembrane region" description="Helical" evidence="8">
    <location>
        <begin position="183"/>
        <end position="202"/>
    </location>
</feature>
<feature type="transmembrane region" description="Helical" evidence="8">
    <location>
        <begin position="145"/>
        <end position="163"/>
    </location>
</feature>
<keyword evidence="10" id="KW-1185">Reference proteome</keyword>
<dbReference type="NCBIfam" id="TIGR00912">
    <property type="entry name" value="2A0309"/>
    <property type="match status" value="1"/>
</dbReference>
<feature type="transmembrane region" description="Helical" evidence="8">
    <location>
        <begin position="301"/>
        <end position="319"/>
    </location>
</feature>
<evidence type="ECO:0000256" key="5">
    <source>
        <dbReference type="ARBA" id="ARBA00022692"/>
    </source>
</evidence>
<keyword evidence="3" id="KW-0813">Transport</keyword>
<organism evidence="9 10">
    <name type="scientific">Paenibacillus rigui</name>
    <dbReference type="NCBI Taxonomy" id="554312"/>
    <lineage>
        <taxon>Bacteria</taxon>
        <taxon>Bacillati</taxon>
        <taxon>Bacillota</taxon>
        <taxon>Bacilli</taxon>
        <taxon>Bacillales</taxon>
        <taxon>Paenibacillaceae</taxon>
        <taxon>Paenibacillus</taxon>
    </lineage>
</organism>
<dbReference type="AlphaFoldDB" id="A0A229UK93"/>
<feature type="transmembrane region" description="Helical" evidence="8">
    <location>
        <begin position="39"/>
        <end position="59"/>
    </location>
</feature>
<dbReference type="GO" id="GO:0009847">
    <property type="term" value="P:spore germination"/>
    <property type="evidence" value="ECO:0007669"/>
    <property type="project" value="InterPro"/>
</dbReference>